<comment type="caution">
    <text evidence="2">The sequence shown here is derived from an EMBL/GenBank/DDBJ whole genome shotgun (WGS) entry which is preliminary data.</text>
</comment>
<keyword evidence="1" id="KW-0472">Membrane</keyword>
<dbReference type="Pfam" id="PF11911">
    <property type="entry name" value="DUF3429"/>
    <property type="match status" value="1"/>
</dbReference>
<name>A0ABW3WDS8_9RHOO</name>
<feature type="transmembrane region" description="Helical" evidence="1">
    <location>
        <begin position="52"/>
        <end position="74"/>
    </location>
</feature>
<protein>
    <submittedName>
        <fullName evidence="2">DUF3429 domain-containing protein</fullName>
    </submittedName>
</protein>
<feature type="transmembrane region" description="Helical" evidence="1">
    <location>
        <begin position="140"/>
        <end position="158"/>
    </location>
</feature>
<accession>A0ABW3WDS8</accession>
<feature type="transmembrane region" description="Helical" evidence="1">
    <location>
        <begin position="20"/>
        <end position="40"/>
    </location>
</feature>
<dbReference type="EMBL" id="JBHTMC010000010">
    <property type="protein sequence ID" value="MFD1263239.1"/>
    <property type="molecule type" value="Genomic_DNA"/>
</dbReference>
<dbReference type="RefSeq" id="WP_002925024.1">
    <property type="nucleotide sequence ID" value="NZ_JARQZE010000009.1"/>
</dbReference>
<dbReference type="PANTHER" id="PTHR15887">
    <property type="entry name" value="TRANSMEMBRANE PROTEIN 69"/>
    <property type="match status" value="1"/>
</dbReference>
<evidence type="ECO:0000313" key="3">
    <source>
        <dbReference type="Proteomes" id="UP001597158"/>
    </source>
</evidence>
<dbReference type="PANTHER" id="PTHR15887:SF1">
    <property type="entry name" value="TRANSMEMBRANE PROTEIN 69"/>
    <property type="match status" value="1"/>
</dbReference>
<evidence type="ECO:0000256" key="1">
    <source>
        <dbReference type="SAM" id="Phobius"/>
    </source>
</evidence>
<keyword evidence="3" id="KW-1185">Reference proteome</keyword>
<keyword evidence="1" id="KW-0812">Transmembrane</keyword>
<feature type="transmembrane region" description="Helical" evidence="1">
    <location>
        <begin position="94"/>
        <end position="120"/>
    </location>
</feature>
<dbReference type="Proteomes" id="UP001597158">
    <property type="component" value="Unassembled WGS sequence"/>
</dbReference>
<gene>
    <name evidence="2" type="ORF">ACFQ4M_06550</name>
</gene>
<sequence length="159" mass="17150">MNIASTNPMPGDSPKLPGTARWLGYGGLIPFLVLAPASLLDAHHGLAWSDALYAYGAVILSFVCALHWGFAMSLPGLTDSRRVRTMLWSVVPSLIAWPALLLVPMEAAALLVSGFVLHYLQDRRLARHAALPAWYLPLRLQLTVVACLSLVAGAFIPLP</sequence>
<keyword evidence="1" id="KW-1133">Transmembrane helix</keyword>
<reference evidence="3" key="1">
    <citation type="journal article" date="2019" name="Int. J. Syst. Evol. Microbiol.">
        <title>The Global Catalogue of Microorganisms (GCM) 10K type strain sequencing project: providing services to taxonomists for standard genome sequencing and annotation.</title>
        <authorList>
            <consortium name="The Broad Institute Genomics Platform"/>
            <consortium name="The Broad Institute Genome Sequencing Center for Infectious Disease"/>
            <person name="Wu L."/>
            <person name="Ma J."/>
        </authorList>
    </citation>
    <scope>NUCLEOTIDE SEQUENCE [LARGE SCALE GENOMIC DNA]</scope>
    <source>
        <strain evidence="3">CCUG 48884</strain>
    </source>
</reference>
<organism evidence="2 3">
    <name type="scientific">Thauera mechernichensis</name>
    <dbReference type="NCBI Taxonomy" id="82788"/>
    <lineage>
        <taxon>Bacteria</taxon>
        <taxon>Pseudomonadati</taxon>
        <taxon>Pseudomonadota</taxon>
        <taxon>Betaproteobacteria</taxon>
        <taxon>Rhodocyclales</taxon>
        <taxon>Zoogloeaceae</taxon>
        <taxon>Thauera</taxon>
    </lineage>
</organism>
<proteinExistence type="predicted"/>
<dbReference type="InterPro" id="IPR021836">
    <property type="entry name" value="DUF3429"/>
</dbReference>
<evidence type="ECO:0000313" key="2">
    <source>
        <dbReference type="EMBL" id="MFD1263239.1"/>
    </source>
</evidence>